<evidence type="ECO:0000259" key="6">
    <source>
        <dbReference type="Pfam" id="PF17837"/>
    </source>
</evidence>
<keyword evidence="9" id="KW-1185">Reference proteome</keyword>
<dbReference type="InterPro" id="IPR041354">
    <property type="entry name" value="4PPT_N"/>
</dbReference>
<feature type="binding site" evidence="2">
    <location>
        <position position="113"/>
    </location>
    <ligand>
        <name>CoA</name>
        <dbReference type="ChEBI" id="CHEBI:57287"/>
    </ligand>
</feature>
<feature type="binding site" evidence="3">
    <location>
        <position position="113"/>
    </location>
    <ligand>
        <name>Mg(2+)</name>
        <dbReference type="ChEBI" id="CHEBI:18420"/>
    </ligand>
</feature>
<evidence type="ECO:0000256" key="2">
    <source>
        <dbReference type="PIRSR" id="PIRSR603542-1"/>
    </source>
</evidence>
<dbReference type="InterPro" id="IPR008278">
    <property type="entry name" value="4-PPantetheinyl_Trfase_dom"/>
</dbReference>
<dbReference type="Gene3D" id="3.90.470.20">
    <property type="entry name" value="4'-phosphopantetheinyl transferase domain"/>
    <property type="match status" value="1"/>
</dbReference>
<feature type="binding site" evidence="2">
    <location>
        <begin position="91"/>
        <end position="92"/>
    </location>
    <ligand>
        <name>CoA</name>
        <dbReference type="ChEBI" id="CHEBI:57287"/>
    </ligand>
</feature>
<reference evidence="8 9" key="2">
    <citation type="submission" date="2017-09" db="EMBL/GenBank/DDBJ databases">
        <authorList>
            <person name="Lee N."/>
            <person name="Cho B.-K."/>
        </authorList>
    </citation>
    <scope>NUCLEOTIDE SEQUENCE [LARGE SCALE GENOMIC DNA]</scope>
    <source>
        <strain evidence="8 9">ATCC 27467</strain>
    </source>
</reference>
<dbReference type="PANTHER" id="PTHR38096">
    <property type="entry name" value="ENTEROBACTIN SYNTHASE COMPONENT D"/>
    <property type="match status" value="1"/>
</dbReference>
<dbReference type="Pfam" id="PF01648">
    <property type="entry name" value="ACPS"/>
    <property type="match status" value="1"/>
</dbReference>
<dbReference type="Proteomes" id="UP000634660">
    <property type="component" value="Unassembled WGS sequence"/>
</dbReference>
<evidence type="ECO:0000256" key="4">
    <source>
        <dbReference type="SAM" id="MobiDB-lite"/>
    </source>
</evidence>
<feature type="binding site" evidence="2">
    <location>
        <position position="47"/>
    </location>
    <ligand>
        <name>CoA</name>
        <dbReference type="ChEBI" id="CHEBI:57287"/>
    </ligand>
</feature>
<proteinExistence type="predicted"/>
<dbReference type="OrthoDB" id="8210607at2"/>
<feature type="region of interest" description="Disordered" evidence="4">
    <location>
        <begin position="60"/>
        <end position="83"/>
    </location>
</feature>
<dbReference type="Proteomes" id="UP000326831">
    <property type="component" value="Chromosome"/>
</dbReference>
<dbReference type="EMBL" id="CP023701">
    <property type="protein sequence ID" value="QEU79741.1"/>
    <property type="molecule type" value="Genomic_DNA"/>
</dbReference>
<evidence type="ECO:0000313" key="8">
    <source>
        <dbReference type="EMBL" id="QEU79741.1"/>
    </source>
</evidence>
<dbReference type="KEGG" id="ssub:CP968_16640"/>
<feature type="binding site" evidence="2">
    <location>
        <position position="39"/>
    </location>
    <ligand>
        <name>CoA</name>
        <dbReference type="ChEBI" id="CHEBI:57287"/>
    </ligand>
</feature>
<dbReference type="GO" id="GO:0009366">
    <property type="term" value="C:enterobactin synthetase complex"/>
    <property type="evidence" value="ECO:0007669"/>
    <property type="project" value="InterPro"/>
</dbReference>
<evidence type="ECO:0000313" key="9">
    <source>
        <dbReference type="Proteomes" id="UP000326831"/>
    </source>
</evidence>
<protein>
    <submittedName>
        <fullName evidence="8">4'-phosphopantetheinyl transferase superfamily protein</fullName>
    </submittedName>
</protein>
<feature type="domain" description="4'-phosphopantetheinyl transferase" evidence="5">
    <location>
        <begin position="110"/>
        <end position="183"/>
    </location>
</feature>
<evidence type="ECO:0000313" key="7">
    <source>
        <dbReference type="EMBL" id="GGZ67951.1"/>
    </source>
</evidence>
<reference evidence="7" key="3">
    <citation type="submission" date="2020-09" db="EMBL/GenBank/DDBJ databases">
        <authorList>
            <person name="Sun Q."/>
            <person name="Ohkuma M."/>
        </authorList>
    </citation>
    <scope>NUCLEOTIDE SEQUENCE</scope>
    <source>
        <strain evidence="7">JCM 4834</strain>
    </source>
</reference>
<dbReference type="InterPro" id="IPR037143">
    <property type="entry name" value="4-PPantetheinyl_Trfase_dom_sf"/>
</dbReference>
<dbReference type="SUPFAM" id="SSF56214">
    <property type="entry name" value="4'-phosphopantetheinyl transferase"/>
    <property type="match status" value="1"/>
</dbReference>
<dbReference type="PANTHER" id="PTHR38096:SF1">
    <property type="entry name" value="ENTEROBACTIN SYNTHASE COMPONENT D"/>
    <property type="match status" value="1"/>
</dbReference>
<dbReference type="EMBL" id="BMVX01000010">
    <property type="protein sequence ID" value="GGZ67951.1"/>
    <property type="molecule type" value="Genomic_DNA"/>
</dbReference>
<keyword evidence="3" id="KW-0460">Magnesium</keyword>
<dbReference type="Pfam" id="PF17837">
    <property type="entry name" value="4PPT_N"/>
    <property type="match status" value="1"/>
</dbReference>
<feature type="binding site" evidence="2">
    <location>
        <position position="157"/>
    </location>
    <ligand>
        <name>CoA</name>
        <dbReference type="ChEBI" id="CHEBI:57287"/>
    </ligand>
</feature>
<comment type="cofactor">
    <cofactor evidence="3">
        <name>Mg(2+)</name>
        <dbReference type="ChEBI" id="CHEBI:18420"/>
    </cofactor>
</comment>
<organism evidence="8 9">
    <name type="scientific">Streptomyces subrutilus</name>
    <dbReference type="NCBI Taxonomy" id="36818"/>
    <lineage>
        <taxon>Bacteria</taxon>
        <taxon>Bacillati</taxon>
        <taxon>Actinomycetota</taxon>
        <taxon>Actinomycetes</taxon>
        <taxon>Kitasatosporales</taxon>
        <taxon>Streptomycetaceae</taxon>
        <taxon>Streptomyces</taxon>
    </lineage>
</organism>
<feature type="binding site" evidence="3">
    <location>
        <position position="115"/>
    </location>
    <ligand>
        <name>Mg(2+)</name>
        <dbReference type="ChEBI" id="CHEBI:18420"/>
    </ligand>
</feature>
<dbReference type="RefSeq" id="WP_150518756.1">
    <property type="nucleotide sequence ID" value="NZ_BMVX01000010.1"/>
</dbReference>
<feature type="domain" description="4'-phosphopantetheinyl transferase N-terminal" evidence="6">
    <location>
        <begin position="28"/>
        <end position="102"/>
    </location>
</feature>
<keyword evidence="1 8" id="KW-0808">Transferase</keyword>
<evidence type="ECO:0000256" key="3">
    <source>
        <dbReference type="PIRSR" id="PIRSR603542-2"/>
    </source>
</evidence>
<dbReference type="GO" id="GO:0005886">
    <property type="term" value="C:plasma membrane"/>
    <property type="evidence" value="ECO:0007669"/>
    <property type="project" value="TreeGrafter"/>
</dbReference>
<dbReference type="AlphaFoldDB" id="A0A5P2UQ50"/>
<keyword evidence="3" id="KW-0479">Metal-binding</keyword>
<gene>
    <name evidence="8" type="ORF">CP968_16640</name>
    <name evidence="7" type="ORF">GCM10010371_29870</name>
</gene>
<sequence length="253" mass="25831">MIRSLLPAGAVGADAFGDAPEGVLLPAEEAAVAGVAAGRRREFATVRHCARRALRELAGDRPGGAARDPVALLPDRDGVPRWPGGTVGSMTHTRGYRAAAVAPAARVTRLGIDAEPDRPLRAGVLETIALPAERSALAAASGAGGACRDRLLFCAKEAAYKAWFPHVRIRLGFRDVEIVFDARAGALPAAGLPAAGAPAVLGGFRAYVRHGSGDVLRGRWGAGSGLLVAVVADDADDASVEAAHGPPGADRGH</sequence>
<feature type="binding site" evidence="2">
    <location>
        <position position="171"/>
    </location>
    <ligand>
        <name>CoA</name>
        <dbReference type="ChEBI" id="CHEBI:57287"/>
    </ligand>
</feature>
<name>A0A5P2UQ50_9ACTN</name>
<evidence type="ECO:0000259" key="5">
    <source>
        <dbReference type="Pfam" id="PF01648"/>
    </source>
</evidence>
<evidence type="ECO:0000256" key="1">
    <source>
        <dbReference type="ARBA" id="ARBA00022679"/>
    </source>
</evidence>
<dbReference type="GO" id="GO:0000287">
    <property type="term" value="F:magnesium ion binding"/>
    <property type="evidence" value="ECO:0007669"/>
    <property type="project" value="InterPro"/>
</dbReference>
<dbReference type="GO" id="GO:0009239">
    <property type="term" value="P:enterobactin biosynthetic process"/>
    <property type="evidence" value="ECO:0007669"/>
    <property type="project" value="InterPro"/>
</dbReference>
<feature type="binding site" evidence="3">
    <location>
        <position position="114"/>
    </location>
    <ligand>
        <name>Mg(2+)</name>
        <dbReference type="ChEBI" id="CHEBI:18420"/>
    </ligand>
</feature>
<dbReference type="InterPro" id="IPR003542">
    <property type="entry name" value="Enbac_synth_compD-like"/>
</dbReference>
<reference evidence="7" key="1">
    <citation type="journal article" date="2014" name="Int. J. Syst. Evol. Microbiol.">
        <title>Complete genome sequence of Corynebacterium casei LMG S-19264T (=DSM 44701T), isolated from a smear-ripened cheese.</title>
        <authorList>
            <consortium name="US DOE Joint Genome Institute (JGI-PGF)"/>
            <person name="Walter F."/>
            <person name="Albersmeier A."/>
            <person name="Kalinowski J."/>
            <person name="Ruckert C."/>
        </authorList>
    </citation>
    <scope>NUCLEOTIDE SEQUENCE</scope>
    <source>
        <strain evidence="7">JCM 4834</strain>
    </source>
</reference>
<dbReference type="GO" id="GO:0008897">
    <property type="term" value="F:holo-[acyl-carrier-protein] synthase activity"/>
    <property type="evidence" value="ECO:0007669"/>
    <property type="project" value="InterPro"/>
</dbReference>
<accession>A0A5P2UQ50</accession>
<dbReference type="PRINTS" id="PR01399">
    <property type="entry name" value="ENTSNTHTASED"/>
</dbReference>
<feature type="binding site" evidence="2">
    <location>
        <position position="161"/>
    </location>
    <ligand>
        <name>CoA</name>
        <dbReference type="ChEBI" id="CHEBI:57287"/>
    </ligand>
</feature>